<reference evidence="2" key="2">
    <citation type="journal article" date="2023" name="BMC Genomics">
        <title>Pest status, molecular evolution, and epigenetic factors derived from the genome assembly of Frankliniella fusca, a thysanopteran phytovirus vector.</title>
        <authorList>
            <person name="Catto M.A."/>
            <person name="Labadie P.E."/>
            <person name="Jacobson A.L."/>
            <person name="Kennedy G.G."/>
            <person name="Srinivasan R."/>
            <person name="Hunt B.G."/>
        </authorList>
    </citation>
    <scope>NUCLEOTIDE SEQUENCE</scope>
    <source>
        <strain evidence="2">PL_HMW_Pooled</strain>
    </source>
</reference>
<dbReference type="AlphaFoldDB" id="A0AAE1HLX1"/>
<dbReference type="EMBL" id="JAHWGI010001134">
    <property type="protein sequence ID" value="KAK3922980.1"/>
    <property type="molecule type" value="Genomic_DNA"/>
</dbReference>
<protein>
    <submittedName>
        <fullName evidence="2">Eukaryotic translation initiation factor isoform 4G-1</fullName>
    </submittedName>
</protein>
<sequence length="296" mass="30922">MFLMCLKYADEFVDPEEKAFEYLNDRRLYSTLNPRLGLYSPSSIDHIGPNMPNGPKMDGEVTYAELSLQRPMGDPCIQRSMAPSPQPLSLGPMGGLGGPLSGPLSPMYGPGAGGPGGPGRGLLHAGPYGGPGSAMTLPHPGQRGGLVSCLRRPPGPGGPPLGPAHEPTMYAQIAVCRGSLVHGPGLGQGGLGLGPGRGRGDSLVEDVAGEAVEAPPMEHRDTSVSFMDRGRGRGQTRLGPLRHDHFYHYTNGRILDSDQISSLQPLLDTRCNTIGGHGKGVGLLGKPPAAVTATRF</sequence>
<evidence type="ECO:0000256" key="1">
    <source>
        <dbReference type="SAM" id="MobiDB-lite"/>
    </source>
</evidence>
<dbReference type="Proteomes" id="UP001219518">
    <property type="component" value="Unassembled WGS sequence"/>
</dbReference>
<keyword evidence="2" id="KW-0396">Initiation factor</keyword>
<dbReference type="GO" id="GO:0003743">
    <property type="term" value="F:translation initiation factor activity"/>
    <property type="evidence" value="ECO:0007669"/>
    <property type="project" value="UniProtKB-KW"/>
</dbReference>
<keyword evidence="3" id="KW-1185">Reference proteome</keyword>
<reference evidence="2" key="1">
    <citation type="submission" date="2021-07" db="EMBL/GenBank/DDBJ databases">
        <authorList>
            <person name="Catto M.A."/>
            <person name="Jacobson A."/>
            <person name="Kennedy G."/>
            <person name="Labadie P."/>
            <person name="Hunt B.G."/>
            <person name="Srinivasan R."/>
        </authorList>
    </citation>
    <scope>NUCLEOTIDE SEQUENCE</scope>
    <source>
        <strain evidence="2">PL_HMW_Pooled</strain>
        <tissue evidence="2">Head</tissue>
    </source>
</reference>
<evidence type="ECO:0000313" key="3">
    <source>
        <dbReference type="Proteomes" id="UP001219518"/>
    </source>
</evidence>
<proteinExistence type="predicted"/>
<gene>
    <name evidence="2" type="ORF">KUF71_001639</name>
</gene>
<organism evidence="2 3">
    <name type="scientific">Frankliniella fusca</name>
    <dbReference type="NCBI Taxonomy" id="407009"/>
    <lineage>
        <taxon>Eukaryota</taxon>
        <taxon>Metazoa</taxon>
        <taxon>Ecdysozoa</taxon>
        <taxon>Arthropoda</taxon>
        <taxon>Hexapoda</taxon>
        <taxon>Insecta</taxon>
        <taxon>Pterygota</taxon>
        <taxon>Neoptera</taxon>
        <taxon>Paraneoptera</taxon>
        <taxon>Thysanoptera</taxon>
        <taxon>Terebrantia</taxon>
        <taxon>Thripoidea</taxon>
        <taxon>Thripidae</taxon>
        <taxon>Frankliniella</taxon>
    </lineage>
</organism>
<accession>A0AAE1HLX1</accession>
<feature type="region of interest" description="Disordered" evidence="1">
    <location>
        <begin position="109"/>
        <end position="131"/>
    </location>
</feature>
<evidence type="ECO:0000313" key="2">
    <source>
        <dbReference type="EMBL" id="KAK3922980.1"/>
    </source>
</evidence>
<feature type="region of interest" description="Disordered" evidence="1">
    <location>
        <begin position="215"/>
        <end position="239"/>
    </location>
</feature>
<comment type="caution">
    <text evidence="2">The sequence shown here is derived from an EMBL/GenBank/DDBJ whole genome shotgun (WGS) entry which is preliminary data.</text>
</comment>
<keyword evidence="2" id="KW-0648">Protein biosynthesis</keyword>
<name>A0AAE1HLX1_9NEOP</name>
<feature type="compositionally biased region" description="Gly residues" evidence="1">
    <location>
        <begin position="110"/>
        <end position="120"/>
    </location>
</feature>